<feature type="region of interest" description="Disordered" evidence="1">
    <location>
        <begin position="623"/>
        <end position="644"/>
    </location>
</feature>
<evidence type="ECO:0000313" key="2">
    <source>
        <dbReference type="EMBL" id="KAG0278296.1"/>
    </source>
</evidence>
<evidence type="ECO:0008006" key="4">
    <source>
        <dbReference type="Google" id="ProtNLM"/>
    </source>
</evidence>
<reference evidence="2" key="1">
    <citation type="journal article" date="2020" name="Fungal Divers.">
        <title>Resolving the Mortierellaceae phylogeny through synthesis of multi-gene phylogenetics and phylogenomics.</title>
        <authorList>
            <person name="Vandepol N."/>
            <person name="Liber J."/>
            <person name="Desiro A."/>
            <person name="Na H."/>
            <person name="Kennedy M."/>
            <person name="Barry K."/>
            <person name="Grigoriev I.V."/>
            <person name="Miller A.N."/>
            <person name="O'Donnell K."/>
            <person name="Stajich J.E."/>
            <person name="Bonito G."/>
        </authorList>
    </citation>
    <scope>NUCLEOTIDE SEQUENCE</scope>
    <source>
        <strain evidence="2">NRRL 28262</strain>
    </source>
</reference>
<evidence type="ECO:0000256" key="1">
    <source>
        <dbReference type="SAM" id="MobiDB-lite"/>
    </source>
</evidence>
<gene>
    <name evidence="2" type="ORF">BGZ95_004294</name>
</gene>
<name>A0AAD4DHV5_9FUNG</name>
<evidence type="ECO:0000313" key="3">
    <source>
        <dbReference type="Proteomes" id="UP001194580"/>
    </source>
</evidence>
<dbReference type="EMBL" id="JAAAIL010000206">
    <property type="protein sequence ID" value="KAG0278296.1"/>
    <property type="molecule type" value="Genomic_DNA"/>
</dbReference>
<dbReference type="AlphaFoldDB" id="A0AAD4DHV5"/>
<comment type="caution">
    <text evidence="2">The sequence shown here is derived from an EMBL/GenBank/DDBJ whole genome shotgun (WGS) entry which is preliminary data.</text>
</comment>
<accession>A0AAD4DHV5</accession>
<organism evidence="2 3">
    <name type="scientific">Linnemannia exigua</name>
    <dbReference type="NCBI Taxonomy" id="604196"/>
    <lineage>
        <taxon>Eukaryota</taxon>
        <taxon>Fungi</taxon>
        <taxon>Fungi incertae sedis</taxon>
        <taxon>Mucoromycota</taxon>
        <taxon>Mortierellomycotina</taxon>
        <taxon>Mortierellomycetes</taxon>
        <taxon>Mortierellales</taxon>
        <taxon>Mortierellaceae</taxon>
        <taxon>Linnemannia</taxon>
    </lineage>
</organism>
<keyword evidence="3" id="KW-1185">Reference proteome</keyword>
<sequence length="733" mass="83617">MRCQLHPLELPHILDAIFAFLDPYPLRHNVRLVNKQWRAIAEQHLELISTVNDWNPAHTEDELVQFLDTLSNRTLLKISQQGQPDMHRGRSLIGRLDTLRNRGSNNSIRIRALHLDNVPTGEPWIFVSLFPKLGPFLTTIRISGALWTTGRGDRYHPLPLGVILFRCPQLRHLFISTTEGRCDIGHNTNPPGPGPSSDPTDLGTLQLEEVEVFNMYIPQLILEAVITHSPRLQILRLVGMCGIENSNLVLEGASTRTQIVDLASESCPELQIFHYSTRWHRLAKDDVIGFTSLTRHQGQYSGILHRIHLTSPDDVVGQLGDLTLCNNHVGEQNATTTHTLSLYSYCMHRAIAPSLQPIVNMVTTLEILPTSRPPHSLDVSVDFTHTLHGFLCSSPLLLHLKAPLVRFHSALLDLRGELNLEGHYQALPAVPYYRPWQQWAQKKIWVCRRLVTLHIYSSGEYIRDAEEDARILFGYISRICPLLQDLAIQHQHLCVRLEGGLCLLSRLNHLQRLSIVSSGNNSGFTKADLLWMQKSPPSTRDLPRFREPKERHTGYRRQLGQLLQRSITALARADPHRVQEMHRLYLKAKDPDQQLTLEDMDGVGSVADLEAWRQFSQGYKIESRPGRINEQEGEDGAETAPTEQVKPPYCLPSLKYFAFYRYQVPVVKQRKNRVHRQEDLDALDQALWDEIKDIRPGVEIKCNRGLYYNAIYYIGIHGNPTHLSSYGKPYVDV</sequence>
<proteinExistence type="predicted"/>
<protein>
    <recommendedName>
        <fullName evidence="4">F-box domain-containing protein</fullName>
    </recommendedName>
</protein>
<dbReference type="Proteomes" id="UP001194580">
    <property type="component" value="Unassembled WGS sequence"/>
</dbReference>